<evidence type="ECO:0000313" key="6">
    <source>
        <dbReference type="Proteomes" id="UP000198619"/>
    </source>
</evidence>
<dbReference type="EMBL" id="FOKI01000021">
    <property type="protein sequence ID" value="SFB25215.1"/>
    <property type="molecule type" value="Genomic_DNA"/>
</dbReference>
<name>A0A1I0ZHU4_9CLOT</name>
<dbReference type="RefSeq" id="WP_090041996.1">
    <property type="nucleotide sequence ID" value="NZ_FOKI01000021.1"/>
</dbReference>
<gene>
    <name evidence="5" type="ORF">SAMN04488528_102143</name>
</gene>
<keyword evidence="1" id="KW-0813">Transport</keyword>
<dbReference type="STRING" id="84698.SAMN04488528_102143"/>
<sequence length="239" mass="27505">MELEKLQVKNVKKSFNGVEVLKNINLDFNIGNTTCILGPSGCGKSTFLNILTGEVDEFQGDIYGFKNISFVYQDPRLIPWKNVYDNIKFVLEDKMIKENAHKYIMQSIETVGLKGCEKMYPNKLSGGMMQRVNIARAFAYPSDILIMDEPFNSLDINTKIDVIKWFKNIKNTYKKTVILVTHDIDEAIELGNDIVIFSDKPTIVKKLIKNHISLDNITEKDIEYNNFKKYISTLMIKEK</sequence>
<evidence type="ECO:0000256" key="1">
    <source>
        <dbReference type="ARBA" id="ARBA00022448"/>
    </source>
</evidence>
<dbReference type="SUPFAM" id="SSF52540">
    <property type="entry name" value="P-loop containing nucleoside triphosphate hydrolases"/>
    <property type="match status" value="1"/>
</dbReference>
<organism evidence="5 6">
    <name type="scientific">Clostridium frigidicarnis</name>
    <dbReference type="NCBI Taxonomy" id="84698"/>
    <lineage>
        <taxon>Bacteria</taxon>
        <taxon>Bacillati</taxon>
        <taxon>Bacillota</taxon>
        <taxon>Clostridia</taxon>
        <taxon>Eubacteriales</taxon>
        <taxon>Clostridiaceae</taxon>
        <taxon>Clostridium</taxon>
    </lineage>
</organism>
<feature type="domain" description="ABC transporter" evidence="4">
    <location>
        <begin position="6"/>
        <end position="224"/>
    </location>
</feature>
<dbReference type="GO" id="GO:0005524">
    <property type="term" value="F:ATP binding"/>
    <property type="evidence" value="ECO:0007669"/>
    <property type="project" value="UniProtKB-KW"/>
</dbReference>
<dbReference type="InterPro" id="IPR017871">
    <property type="entry name" value="ABC_transporter-like_CS"/>
</dbReference>
<keyword evidence="2" id="KW-0547">Nucleotide-binding</keyword>
<dbReference type="InterPro" id="IPR003593">
    <property type="entry name" value="AAA+_ATPase"/>
</dbReference>
<keyword evidence="6" id="KW-1185">Reference proteome</keyword>
<dbReference type="AlphaFoldDB" id="A0A1I0ZHU4"/>
<dbReference type="Proteomes" id="UP000198619">
    <property type="component" value="Unassembled WGS sequence"/>
</dbReference>
<dbReference type="PANTHER" id="PTHR42788">
    <property type="entry name" value="TAURINE IMPORT ATP-BINDING PROTEIN-RELATED"/>
    <property type="match status" value="1"/>
</dbReference>
<evidence type="ECO:0000313" key="5">
    <source>
        <dbReference type="EMBL" id="SFB25215.1"/>
    </source>
</evidence>
<dbReference type="PANTHER" id="PTHR42788:SF13">
    <property type="entry name" value="ALIPHATIC SULFONATES IMPORT ATP-BINDING PROTEIN SSUB"/>
    <property type="match status" value="1"/>
</dbReference>
<evidence type="ECO:0000256" key="2">
    <source>
        <dbReference type="ARBA" id="ARBA00022741"/>
    </source>
</evidence>
<dbReference type="Gene3D" id="3.40.50.300">
    <property type="entry name" value="P-loop containing nucleotide triphosphate hydrolases"/>
    <property type="match status" value="1"/>
</dbReference>
<dbReference type="PROSITE" id="PS00211">
    <property type="entry name" value="ABC_TRANSPORTER_1"/>
    <property type="match status" value="1"/>
</dbReference>
<dbReference type="InterPro" id="IPR027417">
    <property type="entry name" value="P-loop_NTPase"/>
</dbReference>
<dbReference type="SMART" id="SM00382">
    <property type="entry name" value="AAA"/>
    <property type="match status" value="1"/>
</dbReference>
<evidence type="ECO:0000259" key="4">
    <source>
        <dbReference type="PROSITE" id="PS50893"/>
    </source>
</evidence>
<dbReference type="OrthoDB" id="9801958at2"/>
<dbReference type="InterPro" id="IPR003439">
    <property type="entry name" value="ABC_transporter-like_ATP-bd"/>
</dbReference>
<dbReference type="GO" id="GO:0016887">
    <property type="term" value="F:ATP hydrolysis activity"/>
    <property type="evidence" value="ECO:0007669"/>
    <property type="project" value="InterPro"/>
</dbReference>
<accession>A0A1I0ZHU4</accession>
<dbReference type="PROSITE" id="PS50893">
    <property type="entry name" value="ABC_TRANSPORTER_2"/>
    <property type="match status" value="1"/>
</dbReference>
<dbReference type="Pfam" id="PF00005">
    <property type="entry name" value="ABC_tran"/>
    <property type="match status" value="1"/>
</dbReference>
<keyword evidence="3 5" id="KW-0067">ATP-binding</keyword>
<evidence type="ECO:0000256" key="3">
    <source>
        <dbReference type="ARBA" id="ARBA00022840"/>
    </source>
</evidence>
<reference evidence="5 6" key="1">
    <citation type="submission" date="2016-10" db="EMBL/GenBank/DDBJ databases">
        <authorList>
            <person name="de Groot N.N."/>
        </authorList>
    </citation>
    <scope>NUCLEOTIDE SEQUENCE [LARGE SCALE GENOMIC DNA]</scope>
    <source>
        <strain evidence="5 6">DSM 12271</strain>
    </source>
</reference>
<dbReference type="InterPro" id="IPR050166">
    <property type="entry name" value="ABC_transporter_ATP-bind"/>
</dbReference>
<protein>
    <submittedName>
        <fullName evidence="5">NitT/TauT family transport system ATP-binding protein</fullName>
    </submittedName>
</protein>
<proteinExistence type="predicted"/>